<dbReference type="EMBL" id="AP018694">
    <property type="protein sequence ID" value="BBE18300.1"/>
    <property type="molecule type" value="Genomic_DNA"/>
</dbReference>
<dbReference type="UniPathway" id="UPA00148">
    <property type="reaction ID" value="UER00238"/>
</dbReference>
<dbReference type="GO" id="GO:0008818">
    <property type="term" value="F:cobalamin 5'-phosphate synthase activity"/>
    <property type="evidence" value="ECO:0007669"/>
    <property type="project" value="UniProtKB-UniRule"/>
</dbReference>
<dbReference type="AlphaFoldDB" id="A0A5K7S9Q6"/>
<comment type="cofactor">
    <cofactor evidence="1 19">
        <name>Mg(2+)</name>
        <dbReference type="ChEBI" id="CHEBI:18420"/>
    </cofactor>
</comment>
<evidence type="ECO:0000256" key="14">
    <source>
        <dbReference type="ARBA" id="ARBA00025228"/>
    </source>
</evidence>
<evidence type="ECO:0000256" key="5">
    <source>
        <dbReference type="ARBA" id="ARBA00013200"/>
    </source>
</evidence>
<dbReference type="GO" id="GO:0005886">
    <property type="term" value="C:plasma membrane"/>
    <property type="evidence" value="ECO:0007669"/>
    <property type="project" value="UniProtKB-SubCell"/>
</dbReference>
<dbReference type="HAMAP" id="MF_00719">
    <property type="entry name" value="CobS"/>
    <property type="match status" value="1"/>
</dbReference>
<evidence type="ECO:0000256" key="16">
    <source>
        <dbReference type="ARBA" id="ARBA00032853"/>
    </source>
</evidence>
<evidence type="ECO:0000256" key="13">
    <source>
        <dbReference type="ARBA" id="ARBA00023136"/>
    </source>
</evidence>
<evidence type="ECO:0000256" key="9">
    <source>
        <dbReference type="ARBA" id="ARBA00022679"/>
    </source>
</evidence>
<keyword evidence="12 19" id="KW-1133">Transmembrane helix</keyword>
<dbReference type="PANTHER" id="PTHR34148:SF1">
    <property type="entry name" value="ADENOSYLCOBINAMIDE-GDP RIBAZOLETRANSFERASE"/>
    <property type="match status" value="1"/>
</dbReference>
<dbReference type="Proteomes" id="UP001193389">
    <property type="component" value="Chromosome"/>
</dbReference>
<evidence type="ECO:0000256" key="11">
    <source>
        <dbReference type="ARBA" id="ARBA00022842"/>
    </source>
</evidence>
<sequence length="254" mass="28320">MRKQLHIFLNAIMFYTRIPVPKNLPYSDEILNRSTRYFPFIGWIVGGIGATVFYGLQFVLPPELAILLSMLATIFVTGAFHEDGFADFCDGFGGGYTRDRILTIMKDSRIGTYGSVGLIGMLATKFMSLHAIDVTQIPVILLAGHSLSRLMPILVIYTSEYSREDATSKTKPIGKKGKGFDFLLALIFGTLLLVFIPIFYSLIILPALLFTTFVFRRYITSKLGGYTGDCLGALQQIAEVEFYIGFVIFQTLQA</sequence>
<dbReference type="NCBIfam" id="NF001277">
    <property type="entry name" value="PRK00235.1-3"/>
    <property type="match status" value="1"/>
</dbReference>
<evidence type="ECO:0000256" key="8">
    <source>
        <dbReference type="ARBA" id="ARBA00022573"/>
    </source>
</evidence>
<dbReference type="Pfam" id="PF02654">
    <property type="entry name" value="CobS"/>
    <property type="match status" value="1"/>
</dbReference>
<comment type="function">
    <text evidence="14 19">Joins adenosylcobinamide-GDP and alpha-ribazole to generate adenosylcobalamin (Ado-cobalamin). Also synthesizes adenosylcobalamin 5'-phosphate from adenosylcobinamide-GDP and alpha-ribazole 5'-phosphate.</text>
</comment>
<evidence type="ECO:0000256" key="6">
    <source>
        <dbReference type="ARBA" id="ARBA00015850"/>
    </source>
</evidence>
<evidence type="ECO:0000256" key="18">
    <source>
        <dbReference type="ARBA" id="ARBA00049504"/>
    </source>
</evidence>
<comment type="pathway">
    <text evidence="3 19">Cofactor biosynthesis; adenosylcobalamin biosynthesis; adenosylcobalamin from cob(II)yrinate a,c-diamide: step 7/7.</text>
</comment>
<evidence type="ECO:0000256" key="2">
    <source>
        <dbReference type="ARBA" id="ARBA00004651"/>
    </source>
</evidence>
<comment type="subcellular location">
    <subcellularLocation>
        <location evidence="2 19">Cell membrane</location>
        <topology evidence="2 19">Multi-pass membrane protein</topology>
    </subcellularLocation>
</comment>
<evidence type="ECO:0000256" key="19">
    <source>
        <dbReference type="HAMAP-Rule" id="MF_00719"/>
    </source>
</evidence>
<keyword evidence="13 19" id="KW-0472">Membrane</keyword>
<keyword evidence="21" id="KW-1185">Reference proteome</keyword>
<keyword evidence="11 19" id="KW-0460">Magnesium</keyword>
<gene>
    <name evidence="19" type="primary">cobS</name>
    <name evidence="20" type="ORF">AQPE_2462</name>
</gene>
<dbReference type="PANTHER" id="PTHR34148">
    <property type="entry name" value="ADENOSYLCOBINAMIDE-GDP RIBAZOLETRANSFERASE"/>
    <property type="match status" value="1"/>
</dbReference>
<comment type="catalytic activity">
    <reaction evidence="18 19">
        <text>alpha-ribazole 5'-phosphate + adenosylcob(III)inamide-GDP = adenosylcob(III)alamin 5'-phosphate + GMP + H(+)</text>
        <dbReference type="Rhea" id="RHEA:23560"/>
        <dbReference type="ChEBI" id="CHEBI:15378"/>
        <dbReference type="ChEBI" id="CHEBI:57918"/>
        <dbReference type="ChEBI" id="CHEBI:58115"/>
        <dbReference type="ChEBI" id="CHEBI:60487"/>
        <dbReference type="ChEBI" id="CHEBI:60493"/>
        <dbReference type="EC" id="2.7.8.26"/>
    </reaction>
</comment>
<dbReference type="RefSeq" id="WP_318351220.1">
    <property type="nucleotide sequence ID" value="NZ_AP018694.1"/>
</dbReference>
<accession>A0A5K7S9Q6</accession>
<proteinExistence type="inferred from homology"/>
<evidence type="ECO:0000256" key="7">
    <source>
        <dbReference type="ARBA" id="ARBA00022475"/>
    </source>
</evidence>
<dbReference type="GO" id="GO:0009236">
    <property type="term" value="P:cobalamin biosynthetic process"/>
    <property type="evidence" value="ECO:0007669"/>
    <property type="project" value="UniProtKB-UniRule"/>
</dbReference>
<dbReference type="NCBIfam" id="TIGR00317">
    <property type="entry name" value="cobS"/>
    <property type="match status" value="1"/>
</dbReference>
<evidence type="ECO:0000256" key="10">
    <source>
        <dbReference type="ARBA" id="ARBA00022692"/>
    </source>
</evidence>
<name>A0A5K7S9Q6_9BACT</name>
<keyword evidence="9 19" id="KW-0808">Transferase</keyword>
<evidence type="ECO:0000256" key="4">
    <source>
        <dbReference type="ARBA" id="ARBA00010561"/>
    </source>
</evidence>
<evidence type="ECO:0000313" key="20">
    <source>
        <dbReference type="EMBL" id="BBE18300.1"/>
    </source>
</evidence>
<keyword evidence="7 19" id="KW-1003">Cell membrane</keyword>
<keyword evidence="10 19" id="KW-0812">Transmembrane</keyword>
<comment type="similarity">
    <text evidence="4 19">Belongs to the CobS family.</text>
</comment>
<evidence type="ECO:0000256" key="12">
    <source>
        <dbReference type="ARBA" id="ARBA00022989"/>
    </source>
</evidence>
<evidence type="ECO:0000313" key="21">
    <source>
        <dbReference type="Proteomes" id="UP001193389"/>
    </source>
</evidence>
<evidence type="ECO:0000256" key="1">
    <source>
        <dbReference type="ARBA" id="ARBA00001946"/>
    </source>
</evidence>
<protein>
    <recommendedName>
        <fullName evidence="6 19">Adenosylcobinamide-GDP ribazoletransferase</fullName>
        <ecNumber evidence="5 19">2.7.8.26</ecNumber>
    </recommendedName>
    <alternativeName>
        <fullName evidence="16 19">Cobalamin synthase</fullName>
    </alternativeName>
    <alternativeName>
        <fullName evidence="15 19">Cobalamin-5'-phosphate synthase</fullName>
    </alternativeName>
</protein>
<comment type="catalytic activity">
    <reaction evidence="17 19">
        <text>alpha-ribazole + adenosylcob(III)inamide-GDP = adenosylcob(III)alamin + GMP + H(+)</text>
        <dbReference type="Rhea" id="RHEA:16049"/>
        <dbReference type="ChEBI" id="CHEBI:10329"/>
        <dbReference type="ChEBI" id="CHEBI:15378"/>
        <dbReference type="ChEBI" id="CHEBI:18408"/>
        <dbReference type="ChEBI" id="CHEBI:58115"/>
        <dbReference type="ChEBI" id="CHEBI:60487"/>
        <dbReference type="EC" id="2.7.8.26"/>
    </reaction>
</comment>
<evidence type="ECO:0000256" key="15">
    <source>
        <dbReference type="ARBA" id="ARBA00032605"/>
    </source>
</evidence>
<evidence type="ECO:0000256" key="3">
    <source>
        <dbReference type="ARBA" id="ARBA00004663"/>
    </source>
</evidence>
<feature type="transmembrane region" description="Helical" evidence="19">
    <location>
        <begin position="64"/>
        <end position="80"/>
    </location>
</feature>
<comment type="caution">
    <text evidence="19">Lacks conserved residue(s) required for the propagation of feature annotation.</text>
</comment>
<organism evidence="20 21">
    <name type="scientific">Aquipluma nitroreducens</name>
    <dbReference type="NCBI Taxonomy" id="2010828"/>
    <lineage>
        <taxon>Bacteria</taxon>
        <taxon>Pseudomonadati</taxon>
        <taxon>Bacteroidota</taxon>
        <taxon>Bacteroidia</taxon>
        <taxon>Marinilabiliales</taxon>
        <taxon>Prolixibacteraceae</taxon>
        <taxon>Aquipluma</taxon>
    </lineage>
</organism>
<dbReference type="InterPro" id="IPR003805">
    <property type="entry name" value="CobS"/>
</dbReference>
<evidence type="ECO:0000256" key="17">
    <source>
        <dbReference type="ARBA" id="ARBA00048623"/>
    </source>
</evidence>
<reference evidence="20" key="1">
    <citation type="journal article" date="2020" name="Int. J. Syst. Evol. Microbiol.">
        <title>Aquipluma nitroreducens gen. nov. sp. nov., a novel facultatively anaerobic bacterium isolated from a freshwater lake.</title>
        <authorList>
            <person name="Watanabe M."/>
            <person name="Kojima H."/>
            <person name="Fukui M."/>
        </authorList>
    </citation>
    <scope>NUCLEOTIDE SEQUENCE</scope>
    <source>
        <strain evidence="20">MeG22</strain>
    </source>
</reference>
<dbReference type="KEGG" id="anf:AQPE_2462"/>
<keyword evidence="8 19" id="KW-0169">Cobalamin biosynthesis</keyword>
<dbReference type="EC" id="2.7.8.26" evidence="5 19"/>
<feature type="transmembrane region" description="Helical" evidence="19">
    <location>
        <begin position="110"/>
        <end position="131"/>
    </location>
</feature>
<feature type="transmembrane region" description="Helical" evidence="19">
    <location>
        <begin position="37"/>
        <end position="58"/>
    </location>
</feature>
<dbReference type="GO" id="GO:0051073">
    <property type="term" value="F:adenosylcobinamide-GDP ribazoletransferase activity"/>
    <property type="evidence" value="ECO:0007669"/>
    <property type="project" value="UniProtKB-UniRule"/>
</dbReference>